<evidence type="ECO:0000313" key="4">
    <source>
        <dbReference type="EMBL" id="MFD1526306.1"/>
    </source>
</evidence>
<name>A0ABD6B6Z4_9EURY</name>
<gene>
    <name evidence="4" type="ORF">ACFR9S_08325</name>
</gene>
<dbReference type="Pfam" id="PF03703">
    <property type="entry name" value="bPH_2"/>
    <property type="match status" value="1"/>
</dbReference>
<proteinExistence type="predicted"/>
<dbReference type="PANTHER" id="PTHR34473">
    <property type="entry name" value="UPF0699 TRANSMEMBRANE PROTEIN YDBS"/>
    <property type="match status" value="1"/>
</dbReference>
<evidence type="ECO:0000256" key="2">
    <source>
        <dbReference type="SAM" id="Phobius"/>
    </source>
</evidence>
<feature type="domain" description="YdbS-like PH" evidence="3">
    <location>
        <begin position="121"/>
        <end position="199"/>
    </location>
</feature>
<feature type="transmembrane region" description="Helical" evidence="2">
    <location>
        <begin position="97"/>
        <end position="119"/>
    </location>
</feature>
<reference evidence="4 5" key="1">
    <citation type="journal article" date="2019" name="Int. J. Syst. Evol. Microbiol.">
        <title>The Global Catalogue of Microorganisms (GCM) 10K type strain sequencing project: providing services to taxonomists for standard genome sequencing and annotation.</title>
        <authorList>
            <consortium name="The Broad Institute Genomics Platform"/>
            <consortium name="The Broad Institute Genome Sequencing Center for Infectious Disease"/>
            <person name="Wu L."/>
            <person name="Ma J."/>
        </authorList>
    </citation>
    <scope>NUCLEOTIDE SEQUENCE [LARGE SCALE GENOMIC DNA]</scope>
    <source>
        <strain evidence="4 5">CGMCC 1.12285</strain>
    </source>
</reference>
<feature type="transmembrane region" description="Helical" evidence="2">
    <location>
        <begin position="62"/>
        <end position="85"/>
    </location>
</feature>
<dbReference type="InterPro" id="IPR005182">
    <property type="entry name" value="YdbS-like_PH"/>
</dbReference>
<feature type="compositionally biased region" description="Acidic residues" evidence="1">
    <location>
        <begin position="1"/>
        <end position="10"/>
    </location>
</feature>
<protein>
    <submittedName>
        <fullName evidence="4">PH domain-containing protein</fullName>
    </submittedName>
</protein>
<keyword evidence="2" id="KW-1133">Transmembrane helix</keyword>
<keyword evidence="2" id="KW-0812">Transmembrane</keyword>
<accession>A0ABD6B6Z4</accession>
<comment type="caution">
    <text evidence="4">The sequence shown here is derived from an EMBL/GenBank/DDBJ whole genome shotgun (WGS) entry which is preliminary data.</text>
</comment>
<keyword evidence="2" id="KW-0472">Membrane</keyword>
<sequence>MSDPPDDGTAEDPPSASMAEPSSPSESGPDADDQPSVAAEAGIDESVVGVPHELASTVRLQWIVGSTIGALVAGVVLGVIAYFVGTRTDLLAPGIESAARIGIAVFALFALFGVVRAVLLYRSWEYVVRADSLFLSRGVFTRVRTVVPYVRVQHIDTTRSPLERLLGLSTLVVYTAGSRGADVTIPGLTPDRASTLQERLERLTTESEEEDAV</sequence>
<evidence type="ECO:0000313" key="5">
    <source>
        <dbReference type="Proteomes" id="UP001597111"/>
    </source>
</evidence>
<dbReference type="Proteomes" id="UP001597111">
    <property type="component" value="Unassembled WGS sequence"/>
</dbReference>
<feature type="compositionally biased region" description="Low complexity" evidence="1">
    <location>
        <begin position="11"/>
        <end position="28"/>
    </location>
</feature>
<evidence type="ECO:0000256" key="1">
    <source>
        <dbReference type="SAM" id="MobiDB-lite"/>
    </source>
</evidence>
<keyword evidence="5" id="KW-1185">Reference proteome</keyword>
<dbReference type="RefSeq" id="WP_379818408.1">
    <property type="nucleotide sequence ID" value="NZ_JBHUDH010000082.1"/>
</dbReference>
<dbReference type="AlphaFoldDB" id="A0ABD6B6Z4"/>
<organism evidence="4 5">
    <name type="scientific">Halolamina salina</name>
    <dbReference type="NCBI Taxonomy" id="1220023"/>
    <lineage>
        <taxon>Archaea</taxon>
        <taxon>Methanobacteriati</taxon>
        <taxon>Methanobacteriota</taxon>
        <taxon>Stenosarchaea group</taxon>
        <taxon>Halobacteria</taxon>
        <taxon>Halobacteriales</taxon>
        <taxon>Haloferacaceae</taxon>
    </lineage>
</organism>
<dbReference type="EMBL" id="JBHUDH010000082">
    <property type="protein sequence ID" value="MFD1526306.1"/>
    <property type="molecule type" value="Genomic_DNA"/>
</dbReference>
<dbReference type="PANTHER" id="PTHR34473:SF3">
    <property type="entry name" value="TRANSMEMBRANE PROTEIN-RELATED"/>
    <property type="match status" value="1"/>
</dbReference>
<feature type="region of interest" description="Disordered" evidence="1">
    <location>
        <begin position="1"/>
        <end position="36"/>
    </location>
</feature>
<evidence type="ECO:0000259" key="3">
    <source>
        <dbReference type="Pfam" id="PF03703"/>
    </source>
</evidence>